<gene>
    <name evidence="1" type="ORF">METZ01_LOCUS71099</name>
</gene>
<dbReference type="PROSITE" id="PS51257">
    <property type="entry name" value="PROKAR_LIPOPROTEIN"/>
    <property type="match status" value="1"/>
</dbReference>
<sequence>MKFKATFLAAILSIFSCSLDLPEEGNYLRWTTTLEIPLVTQEITLKTLAEDSLITIEGLDHYFEDGTAADSIFVYHKEITIEKVEVGDRLEIDPISTSFTQSVDDVTVAGVEKIISSAVGAITLNDIDPSGTDPFIFRNIYPAIEEAPDGLMAIPAFEIAPIVKPFSFDDFGYAEFSGGELQITIENNMVIPLGPPVIVQLRQVNESDTTDIPGATIQFDSIIDANGSSATETMDLSGVTLPGNILVQVSGNCQGTSGIQIMIDEAAKNSSFQVTIGGTGMEVAAATARIPQQSIEEEGSITLEPDSNKVVRATIQSGNLIIEVDNYMALGSSLSIAIPSLETPSGAAFQTSLEIPGNTADILDQTSMADHALVMDAEDQSVTYSYSVLTVDSGDELIPVTAEDSIVVHIRLEGFEPGSDITFSQFQGYLNQEAMVDSSTITLDNATRVDQATLQSGNMNLSMTNGIGIEAVVNFTIVEFTKNGNSLDTSFALTTDPLNAAIDLSGYLLDLELEADSQVVHYVSAIDIPSDEEMTLSFGQSIAIEVMIDSLSFAAVSGYVDPVTVDIDTVEQEIDLPAELDNLEFAQIEMNFAFQSNIALPVFLDLQLASFNDETGESVVKRIERVNIIEQPLFSIDSAQHLINIQPNRIVASGTAEVGSLEEYGSVTTADTISGNLTMAAPLAFEINENSRIEVDAKELESIAADAVESARVFLDYQNNFEFGADIAVLLTTDTTGFENGTADTLTKVGIQADAAGLDSVYLDESKFTLLAREGNYVKAVIGLLGREEGPSRFLATDTMDVELYLSVEAIIDLNDGGDD</sequence>
<proteinExistence type="predicted"/>
<dbReference type="AlphaFoldDB" id="A0A381TQC6"/>
<reference evidence="1" key="1">
    <citation type="submission" date="2018-05" db="EMBL/GenBank/DDBJ databases">
        <authorList>
            <person name="Lanie J.A."/>
            <person name="Ng W.-L."/>
            <person name="Kazmierczak K.M."/>
            <person name="Andrzejewski T.M."/>
            <person name="Davidsen T.M."/>
            <person name="Wayne K.J."/>
            <person name="Tettelin H."/>
            <person name="Glass J.I."/>
            <person name="Rusch D."/>
            <person name="Podicherti R."/>
            <person name="Tsui H.-C.T."/>
            <person name="Winkler M.E."/>
        </authorList>
    </citation>
    <scope>NUCLEOTIDE SEQUENCE</scope>
</reference>
<protein>
    <submittedName>
        <fullName evidence="1">Uncharacterized protein</fullName>
    </submittedName>
</protein>
<accession>A0A381TQC6</accession>
<organism evidence="1">
    <name type="scientific">marine metagenome</name>
    <dbReference type="NCBI Taxonomy" id="408172"/>
    <lineage>
        <taxon>unclassified sequences</taxon>
        <taxon>metagenomes</taxon>
        <taxon>ecological metagenomes</taxon>
    </lineage>
</organism>
<dbReference type="EMBL" id="UINC01004983">
    <property type="protein sequence ID" value="SVA18245.1"/>
    <property type="molecule type" value="Genomic_DNA"/>
</dbReference>
<name>A0A381TQC6_9ZZZZ</name>
<evidence type="ECO:0000313" key="1">
    <source>
        <dbReference type="EMBL" id="SVA18245.1"/>
    </source>
</evidence>